<protein>
    <recommendedName>
        <fullName evidence="2">RNA polymerase sigma-70 region 4 domain-containing protein</fullName>
    </recommendedName>
</protein>
<dbReference type="EMBL" id="LAYJ01000063">
    <property type="protein sequence ID" value="KKI51806.1"/>
    <property type="molecule type" value="Genomic_DNA"/>
</dbReference>
<organism evidence="3 4">
    <name type="scientific">Christensenella hongkongensis</name>
    <dbReference type="NCBI Taxonomy" id="270498"/>
    <lineage>
        <taxon>Bacteria</taxon>
        <taxon>Bacillati</taxon>
        <taxon>Bacillota</taxon>
        <taxon>Clostridia</taxon>
        <taxon>Christensenellales</taxon>
        <taxon>Christensenellaceae</taxon>
        <taxon>Christensenella</taxon>
    </lineage>
</organism>
<dbReference type="InterPro" id="IPR007630">
    <property type="entry name" value="RNA_pol_sigma70_r4"/>
</dbReference>
<evidence type="ECO:0000256" key="1">
    <source>
        <dbReference type="SAM" id="Coils"/>
    </source>
</evidence>
<gene>
    <name evidence="3" type="ORF">CHK_0691</name>
</gene>
<keyword evidence="1" id="KW-0175">Coiled coil</keyword>
<dbReference type="Gene3D" id="1.20.140.160">
    <property type="match status" value="1"/>
</dbReference>
<dbReference type="AlphaFoldDB" id="A0A0M2NLF5"/>
<dbReference type="GO" id="GO:0006352">
    <property type="term" value="P:DNA-templated transcription initiation"/>
    <property type="evidence" value="ECO:0007669"/>
    <property type="project" value="InterPro"/>
</dbReference>
<keyword evidence="4" id="KW-1185">Reference proteome</keyword>
<dbReference type="Pfam" id="PF04545">
    <property type="entry name" value="Sigma70_r4"/>
    <property type="match status" value="1"/>
</dbReference>
<dbReference type="InterPro" id="IPR013324">
    <property type="entry name" value="RNA_pol_sigma_r3/r4-like"/>
</dbReference>
<accession>A0A0M2NLF5</accession>
<proteinExistence type="predicted"/>
<dbReference type="Proteomes" id="UP000034076">
    <property type="component" value="Unassembled WGS sequence"/>
</dbReference>
<evidence type="ECO:0000313" key="4">
    <source>
        <dbReference type="Proteomes" id="UP000034076"/>
    </source>
</evidence>
<evidence type="ECO:0000259" key="2">
    <source>
        <dbReference type="Pfam" id="PF04545"/>
    </source>
</evidence>
<feature type="coiled-coil region" evidence="1">
    <location>
        <begin position="4"/>
        <end position="31"/>
    </location>
</feature>
<evidence type="ECO:0000313" key="3">
    <source>
        <dbReference type="EMBL" id="KKI51806.1"/>
    </source>
</evidence>
<name>A0A0M2NLF5_9FIRM</name>
<dbReference type="STRING" id="270498.CHK_0691"/>
<dbReference type="SUPFAM" id="SSF88659">
    <property type="entry name" value="Sigma3 and sigma4 domains of RNA polymerase sigma factors"/>
    <property type="match status" value="1"/>
</dbReference>
<sequence>MQDIEKKLYRYAEYQRRIKELQQQIDEVLQQHNALWDGMLKAPSLDDVRIQGGFTSDPVYSAVQKMIDVYGARIEAIKNEISNLFYLVDDIMRMINEAGLTEKEREYIQYRYFEGLRVSQIAARMDYSEKQVWRLKQSALKKMKHDH</sequence>
<dbReference type="GO" id="GO:0003700">
    <property type="term" value="F:DNA-binding transcription factor activity"/>
    <property type="evidence" value="ECO:0007669"/>
    <property type="project" value="InterPro"/>
</dbReference>
<reference evidence="3 4" key="1">
    <citation type="submission" date="2015-04" db="EMBL/GenBank/DDBJ databases">
        <title>Draft genome sequence of bacteremic isolate Catabacter hongkongensis type strain HKU16T.</title>
        <authorList>
            <person name="Lau S.K."/>
            <person name="Teng J.L."/>
            <person name="Huang Y."/>
            <person name="Curreem S.O."/>
            <person name="Tsui S.K."/>
            <person name="Woo P.C."/>
        </authorList>
    </citation>
    <scope>NUCLEOTIDE SEQUENCE [LARGE SCALE GENOMIC DNA]</scope>
    <source>
        <strain evidence="3 4">HKU16</strain>
    </source>
</reference>
<feature type="domain" description="RNA polymerase sigma-70 region 4" evidence="2">
    <location>
        <begin position="99"/>
        <end position="145"/>
    </location>
</feature>
<dbReference type="RefSeq" id="WP_046442637.1">
    <property type="nucleotide sequence ID" value="NZ_LAYJ01000063.1"/>
</dbReference>
<dbReference type="OrthoDB" id="2087204at2"/>
<comment type="caution">
    <text evidence="3">The sequence shown here is derived from an EMBL/GenBank/DDBJ whole genome shotgun (WGS) entry which is preliminary data.</text>
</comment>